<keyword evidence="12" id="KW-0234">DNA repair</keyword>
<sequence>MQYGIPEYQFAQRIEQAFSQPGTVGTGYNSFHFDDEVTRFLFWRNLIDPYAREWQNDCGRWDLLNVMRAAYALRPEGIVWPVNGEGRTSFKLEHLSAANGLVHTHAHDAVSDVRATIALARLLRQHQTRLYDFCLELRHKAMVAAQISLHAPRPFLHVSGMVPTERGCLMLAWPLAAHPFNKNEVIVWDLAYDPEELFTLDADSVRTRLFSKTEDLPAGQSRLPIKSIHLNRAPIVIGQTKTLSPAQAERWDMNLDQQLRHAETLRLAPKLDALWQEVYRPRPVVDTDIEQALYNGFINNEDRRTLQKLSLLDGEAFMHNCPVFADARLPELLFRYRARNFPQHLSPAEQERWQQHCKNRLFHGGEGLLTLQSFSDEIDQLAETANERDEAILADLYDYASDIAPTGN</sequence>
<evidence type="ECO:0000256" key="12">
    <source>
        <dbReference type="ARBA" id="ARBA00023204"/>
    </source>
</evidence>
<keyword evidence="9 17" id="KW-0269">Exonuclease</keyword>
<dbReference type="PROSITE" id="PS51784">
    <property type="entry name" value="EXOI_SH3"/>
    <property type="match status" value="1"/>
</dbReference>
<dbReference type="GO" id="GO:0003677">
    <property type="term" value="F:DNA binding"/>
    <property type="evidence" value="ECO:0007669"/>
    <property type="project" value="UniProtKB-KW"/>
</dbReference>
<keyword evidence="5" id="KW-0540">Nuclease</keyword>
<evidence type="ECO:0000259" key="16">
    <source>
        <dbReference type="PROSITE" id="PS51785"/>
    </source>
</evidence>
<keyword evidence="11" id="KW-0238">DNA-binding</keyword>
<evidence type="ECO:0000313" key="17">
    <source>
        <dbReference type="EMBL" id="CBI11188.1"/>
    </source>
</evidence>
<evidence type="ECO:0000256" key="2">
    <source>
        <dbReference type="ARBA" id="ARBA00001946"/>
    </source>
</evidence>
<feature type="domain" description="ExoI C-terminal" evidence="16">
    <location>
        <begin position="285"/>
        <end position="404"/>
    </location>
</feature>
<evidence type="ECO:0000256" key="8">
    <source>
        <dbReference type="ARBA" id="ARBA00022801"/>
    </source>
</evidence>
<comment type="cofactor">
    <cofactor evidence="2">
        <name>Mg(2+)</name>
        <dbReference type="ChEBI" id="CHEBI:18420"/>
    </cofactor>
</comment>
<dbReference type="Gene3D" id="1.20.1280.70">
    <property type="entry name" value="Exonuclease ExoI, domain 3"/>
    <property type="match status" value="1"/>
</dbReference>
<dbReference type="Pfam" id="PF08411">
    <property type="entry name" value="ExoI_SH3"/>
    <property type="match status" value="1"/>
</dbReference>
<keyword evidence="8 17" id="KW-0378">Hydrolase</keyword>
<proteinExistence type="predicted"/>
<evidence type="ECO:0000259" key="15">
    <source>
        <dbReference type="PROSITE" id="PS51784"/>
    </source>
</evidence>
<evidence type="ECO:0000256" key="1">
    <source>
        <dbReference type="ARBA" id="ARBA00000563"/>
    </source>
</evidence>
<accession>E6QVB5</accession>
<dbReference type="EC" id="3.1.11.1" evidence="3"/>
<dbReference type="Gene3D" id="1.10.287.1240">
    <property type="match status" value="1"/>
</dbReference>
<dbReference type="GO" id="GO:0046872">
    <property type="term" value="F:metal ion binding"/>
    <property type="evidence" value="ECO:0007669"/>
    <property type="project" value="UniProtKB-KW"/>
</dbReference>
<reference evidence="17" key="1">
    <citation type="submission" date="2009-10" db="EMBL/GenBank/DDBJ databases">
        <title>Diversity of trophic interactions inside an arsenic-rich microbial ecosystem.</title>
        <authorList>
            <person name="Bertin P.N."/>
            <person name="Heinrich-Salmeron A."/>
            <person name="Pelletier E."/>
            <person name="Goulhen-Chollet F."/>
            <person name="Arsene-Ploetze F."/>
            <person name="Gallien S."/>
            <person name="Calteau A."/>
            <person name="Vallenet D."/>
            <person name="Casiot C."/>
            <person name="Chane-Woon-Ming B."/>
            <person name="Giloteaux L."/>
            <person name="Barakat M."/>
            <person name="Bonnefoy V."/>
            <person name="Bruneel O."/>
            <person name="Chandler M."/>
            <person name="Cleiss J."/>
            <person name="Duran R."/>
            <person name="Elbaz-Poulichet F."/>
            <person name="Fonknechten N."/>
            <person name="Lauga B."/>
            <person name="Mornico D."/>
            <person name="Ortet P."/>
            <person name="Schaeffer C."/>
            <person name="Siguier P."/>
            <person name="Alexander Thil Smith A."/>
            <person name="Van Dorsselaer A."/>
            <person name="Weissenbach J."/>
            <person name="Medigue C."/>
            <person name="Le Paslier D."/>
        </authorList>
    </citation>
    <scope>NUCLEOTIDE SEQUENCE</scope>
</reference>
<dbReference type="PROSITE" id="PS51785">
    <property type="entry name" value="EXOI_C"/>
    <property type="match status" value="1"/>
</dbReference>
<evidence type="ECO:0000256" key="7">
    <source>
        <dbReference type="ARBA" id="ARBA00022763"/>
    </source>
</evidence>
<name>E6QVB5_9ZZZZ</name>
<dbReference type="InterPro" id="IPR038649">
    <property type="entry name" value="EXOI_SH3_sf"/>
</dbReference>
<evidence type="ECO:0000256" key="4">
    <source>
        <dbReference type="ARBA" id="ARBA00019900"/>
    </source>
</evidence>
<dbReference type="InterPro" id="IPR012337">
    <property type="entry name" value="RNaseH-like_sf"/>
</dbReference>
<dbReference type="AlphaFoldDB" id="E6QVB5"/>
<keyword evidence="10" id="KW-0460">Magnesium</keyword>
<keyword evidence="6" id="KW-0479">Metal-binding</keyword>
<evidence type="ECO:0000256" key="5">
    <source>
        <dbReference type="ARBA" id="ARBA00022722"/>
    </source>
</evidence>
<dbReference type="Gene3D" id="3.30.1520.20">
    <property type="entry name" value="Exonuclease ExoI, domain 2"/>
    <property type="match status" value="1"/>
</dbReference>
<dbReference type="GO" id="GO:0006281">
    <property type="term" value="P:DNA repair"/>
    <property type="evidence" value="ECO:0007669"/>
    <property type="project" value="UniProtKB-KW"/>
</dbReference>
<dbReference type="GO" id="GO:0008310">
    <property type="term" value="F:single-stranded DNA 3'-5' DNA exonuclease activity"/>
    <property type="evidence" value="ECO:0007669"/>
    <property type="project" value="UniProtKB-EC"/>
</dbReference>
<comment type="catalytic activity">
    <reaction evidence="1">
        <text>Exonucleolytic cleavage in the 3'- to 5'-direction to yield nucleoside 5'-phosphates.</text>
        <dbReference type="EC" id="3.1.11.1"/>
    </reaction>
</comment>
<keyword evidence="7" id="KW-0227">DNA damage</keyword>
<evidence type="ECO:0000256" key="10">
    <source>
        <dbReference type="ARBA" id="ARBA00022842"/>
    </source>
</evidence>
<dbReference type="InterPro" id="IPR036397">
    <property type="entry name" value="RNaseH_sf"/>
</dbReference>
<comment type="caution">
    <text evidence="17">The sequence shown here is derived from an EMBL/GenBank/DDBJ whole genome shotgun (WGS) entry which is preliminary data.</text>
</comment>
<dbReference type="InterPro" id="IPR058561">
    <property type="entry name" value="Exonuc_1_C"/>
</dbReference>
<gene>
    <name evidence="17" type="primary">sbcB</name>
    <name evidence="17" type="ORF">CARN7_2001</name>
</gene>
<evidence type="ECO:0000256" key="6">
    <source>
        <dbReference type="ARBA" id="ARBA00022723"/>
    </source>
</evidence>
<dbReference type="EMBL" id="CABR01000126">
    <property type="protein sequence ID" value="CBI11188.1"/>
    <property type="molecule type" value="Genomic_DNA"/>
</dbReference>
<dbReference type="FunFam" id="3.30.420.10:FF:000033">
    <property type="entry name" value="Exodeoxyribonuclease I"/>
    <property type="match status" value="1"/>
</dbReference>
<dbReference type="Pfam" id="PF00929">
    <property type="entry name" value="RNase_T"/>
    <property type="match status" value="1"/>
</dbReference>
<dbReference type="Gene3D" id="3.30.420.10">
    <property type="entry name" value="Ribonuclease H-like superfamily/Ribonuclease H"/>
    <property type="match status" value="1"/>
</dbReference>
<dbReference type="SUPFAM" id="SSF53098">
    <property type="entry name" value="Ribonuclease H-like"/>
    <property type="match status" value="1"/>
</dbReference>
<evidence type="ECO:0000256" key="3">
    <source>
        <dbReference type="ARBA" id="ARBA00012108"/>
    </source>
</evidence>
<dbReference type="Pfam" id="PF26016">
    <property type="entry name" value="ExoI_C"/>
    <property type="match status" value="1"/>
</dbReference>
<evidence type="ECO:0000256" key="13">
    <source>
        <dbReference type="ARBA" id="ARBA00031220"/>
    </source>
</evidence>
<dbReference type="InterPro" id="IPR013620">
    <property type="entry name" value="Exonuc_1_SH3"/>
</dbReference>
<comment type="subunit">
    <text evidence="14">Monomer. Interacts with ssb (via C-terminus); this interaction stimulates the exonuclease activity by recruiting the enzyme to its substrate.</text>
</comment>
<feature type="domain" description="ExoI SH3-like" evidence="15">
    <location>
        <begin position="128"/>
        <end position="283"/>
    </location>
</feature>
<dbReference type="NCBIfam" id="NF008746">
    <property type="entry name" value="PRK11779.1"/>
    <property type="match status" value="1"/>
</dbReference>
<dbReference type="InterPro" id="IPR034747">
    <property type="entry name" value="EXOI_SH3"/>
</dbReference>
<organism evidence="17">
    <name type="scientific">mine drainage metagenome</name>
    <dbReference type="NCBI Taxonomy" id="410659"/>
    <lineage>
        <taxon>unclassified sequences</taxon>
        <taxon>metagenomes</taxon>
        <taxon>ecological metagenomes</taxon>
    </lineage>
</organism>
<evidence type="ECO:0000256" key="11">
    <source>
        <dbReference type="ARBA" id="ARBA00023125"/>
    </source>
</evidence>
<evidence type="ECO:0000256" key="14">
    <source>
        <dbReference type="ARBA" id="ARBA00046792"/>
    </source>
</evidence>
<evidence type="ECO:0000256" key="9">
    <source>
        <dbReference type="ARBA" id="ARBA00022839"/>
    </source>
</evidence>
<dbReference type="InterPro" id="IPR013520">
    <property type="entry name" value="Ribonucl_H"/>
</dbReference>
<protein>
    <recommendedName>
        <fullName evidence="4">Exodeoxyribonuclease I</fullName>
        <ecNumber evidence="3">3.1.11.1</ecNumber>
    </recommendedName>
    <alternativeName>
        <fullName evidence="13">DNA deoxyribophosphodiesterase</fullName>
    </alternativeName>
</protein>